<dbReference type="AlphaFoldDB" id="T0Z887"/>
<name>T0Z887_9ZZZZ</name>
<gene>
    <name evidence="2" type="ORF">B1A_15177</name>
</gene>
<reference evidence="2" key="2">
    <citation type="journal article" date="2014" name="ISME J.">
        <title>Microbial stratification in low pH oxic and suboxic macroscopic growths along an acid mine drainage.</title>
        <authorList>
            <person name="Mendez-Garcia C."/>
            <person name="Mesa V."/>
            <person name="Sprenger R.R."/>
            <person name="Richter M."/>
            <person name="Diez M.S."/>
            <person name="Solano J."/>
            <person name="Bargiela R."/>
            <person name="Golyshina O.V."/>
            <person name="Manteca A."/>
            <person name="Ramos J.L."/>
            <person name="Gallego J.R."/>
            <person name="Llorente I."/>
            <person name="Martins Dos Santos V.A."/>
            <person name="Jensen O.N."/>
            <person name="Pelaez A.I."/>
            <person name="Sanchez J."/>
            <person name="Ferrer M."/>
        </authorList>
    </citation>
    <scope>NUCLEOTIDE SEQUENCE</scope>
</reference>
<evidence type="ECO:0000313" key="2">
    <source>
        <dbReference type="EMBL" id="EQD44221.1"/>
    </source>
</evidence>
<evidence type="ECO:0000256" key="1">
    <source>
        <dbReference type="SAM" id="Phobius"/>
    </source>
</evidence>
<keyword evidence="1" id="KW-0472">Membrane</keyword>
<keyword evidence="1" id="KW-1133">Transmembrane helix</keyword>
<protein>
    <submittedName>
        <fullName evidence="2">Uncharacterized protein</fullName>
    </submittedName>
</protein>
<dbReference type="EMBL" id="AUZX01011137">
    <property type="protein sequence ID" value="EQD44221.1"/>
    <property type="molecule type" value="Genomic_DNA"/>
</dbReference>
<proteinExistence type="predicted"/>
<comment type="caution">
    <text evidence="2">The sequence shown here is derived from an EMBL/GenBank/DDBJ whole genome shotgun (WGS) entry which is preliminary data.</text>
</comment>
<accession>T0Z887</accession>
<sequence>MKLQNELRQTERQLTLLQSRRNAKTTLILTPAQQREIQHFEHERLTIRKRLRAVQAGLVRSIDRLGTELKVINIIVVPGVFALAALLGAALRRRHRRAARQSAREHS</sequence>
<keyword evidence="1" id="KW-0812">Transmembrane</keyword>
<reference evidence="2" key="1">
    <citation type="submission" date="2013-08" db="EMBL/GenBank/DDBJ databases">
        <authorList>
            <person name="Mendez C."/>
            <person name="Richter M."/>
            <person name="Ferrer M."/>
            <person name="Sanchez J."/>
        </authorList>
    </citation>
    <scope>NUCLEOTIDE SEQUENCE</scope>
</reference>
<organism evidence="2">
    <name type="scientific">mine drainage metagenome</name>
    <dbReference type="NCBI Taxonomy" id="410659"/>
    <lineage>
        <taxon>unclassified sequences</taxon>
        <taxon>metagenomes</taxon>
        <taxon>ecological metagenomes</taxon>
    </lineage>
</organism>
<feature type="transmembrane region" description="Helical" evidence="1">
    <location>
        <begin position="71"/>
        <end position="91"/>
    </location>
</feature>